<dbReference type="GeneID" id="9233397"/>
<reference evidence="2" key="1">
    <citation type="submission" date="2010-05" db="EMBL/GenBank/DDBJ databases">
        <title>Complete sequence of Staphylothermus hellenicus DSM 12710.</title>
        <authorList>
            <consortium name="US DOE Joint Genome Institute"/>
            <person name="Lucas S."/>
            <person name="Copeland A."/>
            <person name="Lapidus A."/>
            <person name="Cheng J.-F."/>
            <person name="Bruce D."/>
            <person name="Goodwin L."/>
            <person name="Pitluck S."/>
            <person name="Davenport K."/>
            <person name="Detter J.C."/>
            <person name="Han C."/>
            <person name="Tapia R."/>
            <person name="Larimer F."/>
            <person name="Land M."/>
            <person name="Hauser L."/>
            <person name="Kyrpides N."/>
            <person name="Mikhailova N."/>
            <person name="Anderson I.J."/>
            <person name="Woyke T."/>
        </authorList>
    </citation>
    <scope>NUCLEOTIDE SEQUENCE [LARGE SCALE GENOMIC DNA]</scope>
    <source>
        <strain evidence="2">DSM 12710 / JCM 10830 / BK20S6-10-b1 / P8</strain>
    </source>
</reference>
<evidence type="ECO:0000313" key="1">
    <source>
        <dbReference type="EMBL" id="ADI31255.1"/>
    </source>
</evidence>
<organism evidence="1 2">
    <name type="scientific">Staphylothermus hellenicus (strain DSM 12710 / JCM 10830 / BK20S6-10-b1 / P8)</name>
    <dbReference type="NCBI Taxonomy" id="591019"/>
    <lineage>
        <taxon>Archaea</taxon>
        <taxon>Thermoproteota</taxon>
        <taxon>Thermoprotei</taxon>
        <taxon>Desulfurococcales</taxon>
        <taxon>Desulfurococcaceae</taxon>
        <taxon>Staphylothermus</taxon>
    </lineage>
</organism>
<proteinExistence type="predicted"/>
<evidence type="ECO:0000313" key="2">
    <source>
        <dbReference type="Proteomes" id="UP000002573"/>
    </source>
</evidence>
<accession>D7DAQ8</accession>
<dbReference type="REBASE" id="26456">
    <property type="entry name" value="SheAORF107P"/>
</dbReference>
<dbReference type="AlphaFoldDB" id="D7DAQ8"/>
<dbReference type="EMBL" id="CP002051">
    <property type="protein sequence ID" value="ADI31255.1"/>
    <property type="molecule type" value="Genomic_DNA"/>
</dbReference>
<dbReference type="RefSeq" id="WP_013142453.1">
    <property type="nucleotide sequence ID" value="NC_014205.1"/>
</dbReference>
<dbReference type="KEGG" id="shc:Shell_0108"/>
<sequence>MNNPIKEWVELNKVIVNKKLYFKDIEDRLIDIIWRLDKLWRNELIEQGEYRQKGNYYRDTIISLIKACCLEEGFRIEIREARLEGRTDKVHKVDFAYIGRNNVPIIAGEVKAIGSPPHRIGGRTYPERNISIDTDKRIKEVKYTPIDLKRKYDPLVSKPWNQWIDETPPKFYTFWLLRLGSSNRLNHILEKIRGLKEYNNGVSAIIYTESRRGYRWVFMKDNIIRGVDELTQEIAQEIIRSIKSRPYII</sequence>
<dbReference type="HOGENOM" id="CLU_1113917_0_0_2"/>
<protein>
    <recommendedName>
        <fullName evidence="3">Restriction endonuclease</fullName>
    </recommendedName>
</protein>
<name>D7DAQ8_STAHD</name>
<keyword evidence="2" id="KW-1185">Reference proteome</keyword>
<gene>
    <name evidence="1" type="ordered locus">Shell_0108</name>
</gene>
<dbReference type="Proteomes" id="UP000002573">
    <property type="component" value="Chromosome"/>
</dbReference>
<evidence type="ECO:0008006" key="3">
    <source>
        <dbReference type="Google" id="ProtNLM"/>
    </source>
</evidence>
<dbReference type="OrthoDB" id="93415at2157"/>
<reference evidence="1 2" key="2">
    <citation type="journal article" date="2011" name="Stand. Genomic Sci.">
        <title>Complete genome sequence of Staphylothermus hellenicus P8.</title>
        <authorList>
            <person name="Anderson I."/>
            <person name="Wirth R."/>
            <person name="Lucas S."/>
            <person name="Copeland A."/>
            <person name="Lapidus A."/>
            <person name="Cheng J.F."/>
            <person name="Goodwin L."/>
            <person name="Pitluck S."/>
            <person name="Davenport K."/>
            <person name="Detter J.C."/>
            <person name="Han C."/>
            <person name="Tapia R."/>
            <person name="Land M."/>
            <person name="Hauser L."/>
            <person name="Pati A."/>
            <person name="Mikhailova N."/>
            <person name="Woyke T."/>
            <person name="Klenk H.P."/>
            <person name="Kyrpides N."/>
            <person name="Ivanova N."/>
        </authorList>
    </citation>
    <scope>NUCLEOTIDE SEQUENCE [LARGE SCALE GENOMIC DNA]</scope>
    <source>
        <strain evidence="2">DSM 12710 / JCM 10830 / BK20S6-10-b1 / P8</strain>
    </source>
</reference>